<dbReference type="AlphaFoldDB" id="A0A261W0U6"/>
<dbReference type="Gene3D" id="2.60.120.1140">
    <property type="entry name" value="Protein of unknown function DUF192"/>
    <property type="match status" value="1"/>
</dbReference>
<organism evidence="1 2">
    <name type="scientific">Bordetella genomosp. 2</name>
    <dbReference type="NCBI Taxonomy" id="1983456"/>
    <lineage>
        <taxon>Bacteria</taxon>
        <taxon>Pseudomonadati</taxon>
        <taxon>Pseudomonadota</taxon>
        <taxon>Betaproteobacteria</taxon>
        <taxon>Burkholderiales</taxon>
        <taxon>Alcaligenaceae</taxon>
        <taxon>Bordetella</taxon>
    </lineage>
</organism>
<dbReference type="Proteomes" id="UP000215633">
    <property type="component" value="Unassembled WGS sequence"/>
</dbReference>
<comment type="caution">
    <text evidence="1">The sequence shown here is derived from an EMBL/GenBank/DDBJ whole genome shotgun (WGS) entry which is preliminary data.</text>
</comment>
<gene>
    <name evidence="1" type="ORF">CAL24_08545</name>
</gene>
<evidence type="ECO:0008006" key="3">
    <source>
        <dbReference type="Google" id="ProtNLM"/>
    </source>
</evidence>
<name>A0A261W0U6_9BORD</name>
<keyword evidence="2" id="KW-1185">Reference proteome</keyword>
<accession>A0A261W0U6</accession>
<dbReference type="InterPro" id="IPR003795">
    <property type="entry name" value="DUF192"/>
</dbReference>
<evidence type="ECO:0000313" key="2">
    <source>
        <dbReference type="Proteomes" id="UP000215633"/>
    </source>
</evidence>
<reference evidence="2" key="1">
    <citation type="submission" date="2017-05" db="EMBL/GenBank/DDBJ databases">
        <title>Complete and WGS of Bordetella genogroups.</title>
        <authorList>
            <person name="Spilker T."/>
            <person name="Lipuma J."/>
        </authorList>
    </citation>
    <scope>NUCLEOTIDE SEQUENCE [LARGE SCALE GENOMIC DNA]</scope>
    <source>
        <strain evidence="2">AU8256</strain>
    </source>
</reference>
<sequence>MAGDAVSPRARRPLAVGRIRLVRAHGALGRLRGLLCRGRAPGPRSGLWLAPCRAIHTLGMRHPIDAAFLDADGRLLRLARNLPPGRVALCLRAASVVELAVNGVDTPLRYRRRLRVAVRRAQAPGKRGACGKRGRTL</sequence>
<dbReference type="EMBL" id="NEVT01000003">
    <property type="protein sequence ID" value="OZI79945.1"/>
    <property type="molecule type" value="Genomic_DNA"/>
</dbReference>
<dbReference type="Pfam" id="PF02643">
    <property type="entry name" value="DUF192"/>
    <property type="match status" value="1"/>
</dbReference>
<proteinExistence type="predicted"/>
<dbReference type="InterPro" id="IPR038695">
    <property type="entry name" value="Saro_0823-like_sf"/>
</dbReference>
<protein>
    <recommendedName>
        <fullName evidence="3">DUF192 domain-containing protein</fullName>
    </recommendedName>
</protein>
<evidence type="ECO:0000313" key="1">
    <source>
        <dbReference type="EMBL" id="OZI79945.1"/>
    </source>
</evidence>